<proteinExistence type="inferred from homology"/>
<keyword evidence="2" id="KW-0564">Palmitate</keyword>
<dbReference type="Proteomes" id="UP000426027">
    <property type="component" value="Chromosome"/>
</dbReference>
<evidence type="ECO:0000256" key="2">
    <source>
        <dbReference type="RuleBase" id="RU362097"/>
    </source>
</evidence>
<gene>
    <name evidence="3" type="ORF">GLV81_17135</name>
</gene>
<dbReference type="EMBL" id="CP046566">
    <property type="protein sequence ID" value="QGW29606.1"/>
    <property type="molecule type" value="Genomic_DNA"/>
</dbReference>
<keyword evidence="2" id="KW-0812">Transmembrane</keyword>
<dbReference type="SUPFAM" id="SSF56954">
    <property type="entry name" value="Outer membrane efflux proteins (OEP)"/>
    <property type="match status" value="1"/>
</dbReference>
<dbReference type="Gene3D" id="2.20.200.10">
    <property type="entry name" value="Outer membrane efflux proteins (OEP)"/>
    <property type="match status" value="1"/>
</dbReference>
<keyword evidence="2" id="KW-0472">Membrane</keyword>
<dbReference type="InterPro" id="IPR003423">
    <property type="entry name" value="OMP_efflux"/>
</dbReference>
<evidence type="ECO:0000256" key="1">
    <source>
        <dbReference type="ARBA" id="ARBA00007613"/>
    </source>
</evidence>
<keyword evidence="4" id="KW-1185">Reference proteome</keyword>
<organism evidence="3 4">
    <name type="scientific">Phnomibacter ginsenosidimutans</name>
    <dbReference type="NCBI Taxonomy" id="2676868"/>
    <lineage>
        <taxon>Bacteria</taxon>
        <taxon>Pseudomonadati</taxon>
        <taxon>Bacteroidota</taxon>
        <taxon>Chitinophagia</taxon>
        <taxon>Chitinophagales</taxon>
        <taxon>Chitinophagaceae</taxon>
        <taxon>Phnomibacter</taxon>
    </lineage>
</organism>
<reference evidence="3 4" key="1">
    <citation type="submission" date="2019-11" db="EMBL/GenBank/DDBJ databases">
        <authorList>
            <person name="Im W.T."/>
        </authorList>
    </citation>
    <scope>NUCLEOTIDE SEQUENCE [LARGE SCALE GENOMIC DNA]</scope>
    <source>
        <strain evidence="3 4">SB-02</strain>
    </source>
</reference>
<feature type="chain" id="PRO_5026374782" evidence="2">
    <location>
        <begin position="21"/>
        <end position="475"/>
    </location>
</feature>
<dbReference type="Gene3D" id="1.20.1600.10">
    <property type="entry name" value="Outer membrane efflux proteins (OEP)"/>
    <property type="match status" value="1"/>
</dbReference>
<dbReference type="Pfam" id="PF02321">
    <property type="entry name" value="OEP"/>
    <property type="match status" value="2"/>
</dbReference>
<evidence type="ECO:0000313" key="3">
    <source>
        <dbReference type="EMBL" id="QGW29606.1"/>
    </source>
</evidence>
<dbReference type="GO" id="GO:0005886">
    <property type="term" value="C:plasma membrane"/>
    <property type="evidence" value="ECO:0007669"/>
    <property type="project" value="UniProtKB-SubCell"/>
</dbReference>
<dbReference type="AlphaFoldDB" id="A0A6I6G9W7"/>
<keyword evidence="2" id="KW-1134">Transmembrane beta strand</keyword>
<feature type="signal peptide" evidence="2">
    <location>
        <begin position="1"/>
        <end position="20"/>
    </location>
</feature>
<dbReference type="PROSITE" id="PS51257">
    <property type="entry name" value="PROKAR_LIPOPROTEIN"/>
    <property type="match status" value="1"/>
</dbReference>
<evidence type="ECO:0000313" key="4">
    <source>
        <dbReference type="Proteomes" id="UP000426027"/>
    </source>
</evidence>
<dbReference type="NCBIfam" id="TIGR01845">
    <property type="entry name" value="outer_NodT"/>
    <property type="match status" value="1"/>
</dbReference>
<accession>A0A6I6G9W7</accession>
<dbReference type="KEGG" id="fls:GLV81_17135"/>
<keyword evidence="2" id="KW-0449">Lipoprotein</keyword>
<dbReference type="PANTHER" id="PTHR30203">
    <property type="entry name" value="OUTER MEMBRANE CATION EFFLUX PROTEIN"/>
    <property type="match status" value="1"/>
</dbReference>
<comment type="similarity">
    <text evidence="1 2">Belongs to the outer membrane factor (OMF) (TC 1.B.17) family.</text>
</comment>
<protein>
    <submittedName>
        <fullName evidence="3">Efflux transporter outer membrane subunit</fullName>
    </submittedName>
</protein>
<name>A0A6I6G9W7_9BACT</name>
<comment type="subcellular location">
    <subcellularLocation>
        <location evidence="2">Cell membrane</location>
        <topology evidence="2">Lipid-anchor</topology>
    </subcellularLocation>
</comment>
<dbReference type="PANTHER" id="PTHR30203:SF30">
    <property type="entry name" value="OUTER MEMBRANE PROTEIN-RELATED"/>
    <property type="match status" value="1"/>
</dbReference>
<sequence>MTMKTTAKYLMLLTSIAWLAACKVPAIVSKQENKNVPSGFNNSTDTSNSATIPWRTYFNDAYLTALIDTALRNNQELNIVLREIEMSNNEVMARKGEYLPFVQLRAGALTDKSGKNTWNGFNEEDLKANPDKAPKYYGDFMIGAAMSWELDVWKKLRTAKKAAVLRYLSTIEGKNFLITNIVGEIAGSYYELMALDNMLAIIEQNIELQNNALELVKLEKNAAKVTQLAVNRFEAQLLNTKNLQYAIKQQIVETENRINLLAGRYPQPILRNTASFNQLNMDGIFAGIPSQLLIHRPDIRQAELELAAAKLDVQVARANFLPSFRLTAGVGLDAFNPAFVFRPSALMYELAADAVAPLINRRAITAAYFNANEKQTQAVFNYERSILIAHLEVVNQLSKWSNYKQSYDTKAKEVDILNQSTVISNNLFRSARADYIEVLLTQREALDSKIELIEIKLKQLDAKVNVYKALGGGWN</sequence>
<dbReference type="InterPro" id="IPR010131">
    <property type="entry name" value="MdtP/NodT-like"/>
</dbReference>
<dbReference type="GO" id="GO:0015562">
    <property type="term" value="F:efflux transmembrane transporter activity"/>
    <property type="evidence" value="ECO:0007669"/>
    <property type="project" value="InterPro"/>
</dbReference>
<keyword evidence="2" id="KW-0732">Signal</keyword>